<proteinExistence type="predicted"/>
<dbReference type="AlphaFoldDB" id="A0A1W2TPP7"/>
<dbReference type="EMBL" id="DF977494">
    <property type="protein sequence ID" value="GAP90387.1"/>
    <property type="molecule type" value="Genomic_DNA"/>
</dbReference>
<evidence type="ECO:0000313" key="3">
    <source>
        <dbReference type="Proteomes" id="UP000054516"/>
    </source>
</evidence>
<dbReference type="PROSITE" id="PS51257">
    <property type="entry name" value="PROKAR_LIPOPROTEIN"/>
    <property type="match status" value="1"/>
</dbReference>
<gene>
    <name evidence="2" type="ORF">SAMD00023353_4900430</name>
</gene>
<protein>
    <submittedName>
        <fullName evidence="2">Uncharacterized protein</fullName>
    </submittedName>
</protein>
<evidence type="ECO:0000313" key="2">
    <source>
        <dbReference type="EMBL" id="GAP90387.1"/>
    </source>
</evidence>
<evidence type="ECO:0000256" key="1">
    <source>
        <dbReference type="SAM" id="MobiDB-lite"/>
    </source>
</evidence>
<dbReference type="Proteomes" id="UP000054516">
    <property type="component" value="Unassembled WGS sequence"/>
</dbReference>
<name>A0A1W2TPP7_ROSNE</name>
<keyword evidence="3" id="KW-1185">Reference proteome</keyword>
<organism evidence="2">
    <name type="scientific">Rosellinia necatrix</name>
    <name type="common">White root-rot fungus</name>
    <dbReference type="NCBI Taxonomy" id="77044"/>
    <lineage>
        <taxon>Eukaryota</taxon>
        <taxon>Fungi</taxon>
        <taxon>Dikarya</taxon>
        <taxon>Ascomycota</taxon>
        <taxon>Pezizomycotina</taxon>
        <taxon>Sordariomycetes</taxon>
        <taxon>Xylariomycetidae</taxon>
        <taxon>Xylariales</taxon>
        <taxon>Xylariaceae</taxon>
        <taxon>Rosellinia</taxon>
    </lineage>
</organism>
<accession>A0A1W2TPP7</accession>
<feature type="region of interest" description="Disordered" evidence="1">
    <location>
        <begin position="287"/>
        <end position="330"/>
    </location>
</feature>
<dbReference type="OrthoDB" id="4779074at2759"/>
<reference evidence="2" key="1">
    <citation type="submission" date="2016-03" db="EMBL/GenBank/DDBJ databases">
        <title>Draft genome sequence of Rosellinia necatrix.</title>
        <authorList>
            <person name="Kanematsu S."/>
        </authorList>
    </citation>
    <scope>NUCLEOTIDE SEQUENCE [LARGE SCALE GENOMIC DNA]</scope>
    <source>
        <strain evidence="2">W97</strain>
    </source>
</reference>
<sequence length="353" mass="36965">MKMNPTTYDLPADPQAPSSFCQAIVFFYACGCRAPEPVYCCQPVPGSGEADAAGVGGSGSGSNPCRHEKPELVVAKLPLACGSRIGGSAACGAEDPGAREFVREVDTAERLELVVLSDPAALPTSSSGDGAAAAVAVADALPAKVDGEFTVSQVVSGAKPARTKKFSPTAAPFVPGSWAGVSPPPPPPSAPVVAAEGGIDGAIRVEPAEESESLRDEPIPAKETACGEVVQAIEPKLELEPEHASEFEPYDIQSPQDEFIDVDLDDTESVFAFTAAELVPSITVPVEQEFSEKEPRPQARASMDEPEPPSFDQMMRSWTKEKQSAPKASRSCMGGISALFSMIGRRETFKAVQ</sequence>